<evidence type="ECO:0000256" key="1">
    <source>
        <dbReference type="ARBA" id="ARBA00004418"/>
    </source>
</evidence>
<evidence type="ECO:0000256" key="7">
    <source>
        <dbReference type="ARBA" id="ARBA00022764"/>
    </source>
</evidence>
<evidence type="ECO:0000256" key="10">
    <source>
        <dbReference type="ARBA" id="ARBA00034344"/>
    </source>
</evidence>
<feature type="domain" description="Periplasmic binding protein" evidence="12">
    <location>
        <begin position="31"/>
        <end position="300"/>
    </location>
</feature>
<feature type="chain" id="PRO_5016747004" description="D-galactose/methyl-galactoside binding periplasmic protein MglB" evidence="11">
    <location>
        <begin position="26"/>
        <end position="333"/>
    </location>
</feature>
<dbReference type="CDD" id="cd01539">
    <property type="entry name" value="PBP1_GGBP"/>
    <property type="match status" value="1"/>
</dbReference>
<dbReference type="PANTHER" id="PTHR30036:SF2">
    <property type="entry name" value="D-GALACTOSE_METHYL-GALACTOSIDE BINDING PERIPLASMIC PROTEIN MGLB"/>
    <property type="match status" value="1"/>
</dbReference>
<dbReference type="Gene3D" id="3.40.50.2300">
    <property type="match status" value="2"/>
</dbReference>
<evidence type="ECO:0000256" key="11">
    <source>
        <dbReference type="SAM" id="SignalP"/>
    </source>
</evidence>
<evidence type="ECO:0000256" key="6">
    <source>
        <dbReference type="ARBA" id="ARBA00022729"/>
    </source>
</evidence>
<dbReference type="GO" id="GO:0030246">
    <property type="term" value="F:carbohydrate binding"/>
    <property type="evidence" value="ECO:0007669"/>
    <property type="project" value="InterPro"/>
</dbReference>
<comment type="subunit">
    <text evidence="9">The ABC transporter complex is composed of one ATP-binding protein (MglA), two transmembrane proteins (MglC) and a solute-binding protein (MglB).</text>
</comment>
<evidence type="ECO:0000256" key="5">
    <source>
        <dbReference type="ARBA" id="ARBA00022723"/>
    </source>
</evidence>
<dbReference type="GO" id="GO:0046872">
    <property type="term" value="F:metal ion binding"/>
    <property type="evidence" value="ECO:0007669"/>
    <property type="project" value="UniProtKB-KW"/>
</dbReference>
<dbReference type="InterPro" id="IPR050555">
    <property type="entry name" value="Bact_Solute-Bind_Prot2"/>
</dbReference>
<keyword evidence="6 11" id="KW-0732">Signal</keyword>
<dbReference type="AlphaFoldDB" id="A0A378NE37"/>
<evidence type="ECO:0000256" key="9">
    <source>
        <dbReference type="ARBA" id="ARBA00034323"/>
    </source>
</evidence>
<keyword evidence="7" id="KW-0574">Periplasm</keyword>
<dbReference type="InterPro" id="IPR028082">
    <property type="entry name" value="Peripla_BP_I"/>
</dbReference>
<evidence type="ECO:0000256" key="3">
    <source>
        <dbReference type="ARBA" id="ARBA00022448"/>
    </source>
</evidence>
<keyword evidence="5" id="KW-0479">Metal-binding</keyword>
<dbReference type="EMBL" id="UGPL01000006">
    <property type="protein sequence ID" value="STY66127.1"/>
    <property type="molecule type" value="Genomic_DNA"/>
</dbReference>
<dbReference type="GO" id="GO:0030288">
    <property type="term" value="C:outer membrane-bounded periplasmic space"/>
    <property type="evidence" value="ECO:0007669"/>
    <property type="project" value="TreeGrafter"/>
</dbReference>
<evidence type="ECO:0000259" key="12">
    <source>
        <dbReference type="Pfam" id="PF13407"/>
    </source>
</evidence>
<dbReference type="Proteomes" id="UP000254031">
    <property type="component" value="Unassembled WGS sequence"/>
</dbReference>
<accession>A0A378NE37</accession>
<proteinExistence type="inferred from homology"/>
<evidence type="ECO:0000313" key="13">
    <source>
        <dbReference type="EMBL" id="STY66127.1"/>
    </source>
</evidence>
<reference evidence="13 14" key="1">
    <citation type="submission" date="2018-06" db="EMBL/GenBank/DDBJ databases">
        <authorList>
            <consortium name="Pathogen Informatics"/>
            <person name="Doyle S."/>
        </authorList>
    </citation>
    <scope>NUCLEOTIDE SEQUENCE [LARGE SCALE GENOMIC DNA]</scope>
    <source>
        <strain evidence="13 14">NCTC9380</strain>
    </source>
</reference>
<protein>
    <recommendedName>
        <fullName evidence="10">D-galactose/methyl-galactoside binding periplasmic protein MglB</fullName>
    </recommendedName>
</protein>
<evidence type="ECO:0000256" key="2">
    <source>
        <dbReference type="ARBA" id="ARBA00007639"/>
    </source>
</evidence>
<keyword evidence="4" id="KW-0762">Sugar transport</keyword>
<sequence length="333" mass="37418">MKTMKRSLLNAFVYTLMLGANASYAQSEPRIGVTIYKYDDNFMMLMRKEMNKEMANFSHLKWFMNDAQNSQVKQLKQIETLLKHQVNVLAVNIVHANESKTIVEKAKLSNVPVVFFNRSSDNQALESYDKAYFVSSDPKEAGRIQGELIAKVWKSNPDFDLNKDGKLQFVLLKGEPSDVSAERSQAVVESLNQQGVQAEEIYSDTARWRRTLARNKMNEWLVENRAAEIEVVISNNDEMAIGALDALNAHEKRLPIFGIDALPETLALMKKGEIAGTVLNDSSAQAKAVVKLVSNLAQGKPALKDTQWESHSSKTIYLPHIGIDKENLGQFLP</sequence>
<name>A0A378NE37_MANHA</name>
<dbReference type="InterPro" id="IPR025997">
    <property type="entry name" value="SBP_2_dom"/>
</dbReference>
<dbReference type="Pfam" id="PF13407">
    <property type="entry name" value="Peripla_BP_4"/>
    <property type="match status" value="1"/>
</dbReference>
<keyword evidence="3" id="KW-0813">Transport</keyword>
<dbReference type="PANTHER" id="PTHR30036">
    <property type="entry name" value="D-XYLOSE-BINDING PERIPLASMIC PROTEIN"/>
    <property type="match status" value="1"/>
</dbReference>
<gene>
    <name evidence="13" type="primary">mglB_2</name>
    <name evidence="13" type="ORF">NCTC9380_01409</name>
</gene>
<comment type="similarity">
    <text evidence="2">Belongs to the bacterial solute-binding protein 2 family.</text>
</comment>
<keyword evidence="8" id="KW-0106">Calcium</keyword>
<dbReference type="GO" id="GO:0055085">
    <property type="term" value="P:transmembrane transport"/>
    <property type="evidence" value="ECO:0007669"/>
    <property type="project" value="UniProtKB-ARBA"/>
</dbReference>
<evidence type="ECO:0000256" key="4">
    <source>
        <dbReference type="ARBA" id="ARBA00022597"/>
    </source>
</evidence>
<feature type="signal peptide" evidence="11">
    <location>
        <begin position="1"/>
        <end position="25"/>
    </location>
</feature>
<comment type="subcellular location">
    <subcellularLocation>
        <location evidence="1">Periplasm</location>
    </subcellularLocation>
</comment>
<dbReference type="InterPro" id="IPR044085">
    <property type="entry name" value="MglB-like_PBP1"/>
</dbReference>
<evidence type="ECO:0000256" key="8">
    <source>
        <dbReference type="ARBA" id="ARBA00022837"/>
    </source>
</evidence>
<dbReference type="SUPFAM" id="SSF53822">
    <property type="entry name" value="Periplasmic binding protein-like I"/>
    <property type="match status" value="1"/>
</dbReference>
<evidence type="ECO:0000313" key="14">
    <source>
        <dbReference type="Proteomes" id="UP000254031"/>
    </source>
</evidence>
<organism evidence="13 14">
    <name type="scientific">Mannheimia haemolytica</name>
    <name type="common">Pasteurella haemolytica</name>
    <dbReference type="NCBI Taxonomy" id="75985"/>
    <lineage>
        <taxon>Bacteria</taxon>
        <taxon>Pseudomonadati</taxon>
        <taxon>Pseudomonadota</taxon>
        <taxon>Gammaproteobacteria</taxon>
        <taxon>Pasteurellales</taxon>
        <taxon>Pasteurellaceae</taxon>
        <taxon>Mannheimia</taxon>
    </lineage>
</organism>